<dbReference type="Gene3D" id="3.40.50.300">
    <property type="entry name" value="P-loop containing nucleotide triphosphate hydrolases"/>
    <property type="match status" value="1"/>
</dbReference>
<accession>A0A9D1E2P7</accession>
<evidence type="ECO:0000313" key="4">
    <source>
        <dbReference type="EMBL" id="HIR63319.1"/>
    </source>
</evidence>
<dbReference type="InterPro" id="IPR003593">
    <property type="entry name" value="AAA+_ATPase"/>
</dbReference>
<dbReference type="PANTHER" id="PTHR43158:SF2">
    <property type="entry name" value="SKFA PEPTIDE EXPORT ATP-BINDING PROTEIN SKFE"/>
    <property type="match status" value="1"/>
</dbReference>
<evidence type="ECO:0000259" key="3">
    <source>
        <dbReference type="PROSITE" id="PS50893"/>
    </source>
</evidence>
<keyword evidence="1" id="KW-0547">Nucleotide-binding</keyword>
<reference evidence="4" key="2">
    <citation type="journal article" date="2021" name="PeerJ">
        <title>Extensive microbial diversity within the chicken gut microbiome revealed by metagenomics and culture.</title>
        <authorList>
            <person name="Gilroy R."/>
            <person name="Ravi A."/>
            <person name="Getino M."/>
            <person name="Pursley I."/>
            <person name="Horton D.L."/>
            <person name="Alikhan N.F."/>
            <person name="Baker D."/>
            <person name="Gharbi K."/>
            <person name="Hall N."/>
            <person name="Watson M."/>
            <person name="Adriaenssens E.M."/>
            <person name="Foster-Nyarko E."/>
            <person name="Jarju S."/>
            <person name="Secka A."/>
            <person name="Antonio M."/>
            <person name="Oren A."/>
            <person name="Chaudhuri R.R."/>
            <person name="La Ragione R."/>
            <person name="Hildebrand F."/>
            <person name="Pallen M.J."/>
        </authorList>
    </citation>
    <scope>NUCLEOTIDE SEQUENCE</scope>
    <source>
        <strain evidence="4">ChiHjej13B12-12457</strain>
    </source>
</reference>
<keyword evidence="2 4" id="KW-0067">ATP-binding</keyword>
<name>A0A9D1E2P7_9BACT</name>
<dbReference type="EMBL" id="DVHI01000091">
    <property type="protein sequence ID" value="HIR63319.1"/>
    <property type="molecule type" value="Genomic_DNA"/>
</dbReference>
<dbReference type="InterPro" id="IPR027417">
    <property type="entry name" value="P-loop_NTPase"/>
</dbReference>
<evidence type="ECO:0000256" key="2">
    <source>
        <dbReference type="ARBA" id="ARBA00022840"/>
    </source>
</evidence>
<dbReference type="InterPro" id="IPR003439">
    <property type="entry name" value="ABC_transporter-like_ATP-bd"/>
</dbReference>
<proteinExistence type="predicted"/>
<dbReference type="SUPFAM" id="SSF52540">
    <property type="entry name" value="P-loop containing nucleoside triphosphate hydrolases"/>
    <property type="match status" value="1"/>
</dbReference>
<dbReference type="SMART" id="SM00382">
    <property type="entry name" value="AAA"/>
    <property type="match status" value="1"/>
</dbReference>
<dbReference type="Proteomes" id="UP000886744">
    <property type="component" value="Unassembled WGS sequence"/>
</dbReference>
<dbReference type="PANTHER" id="PTHR43158">
    <property type="entry name" value="SKFA PEPTIDE EXPORT ATP-BINDING PROTEIN SKFE"/>
    <property type="match status" value="1"/>
</dbReference>
<dbReference type="Pfam" id="PF00005">
    <property type="entry name" value="ABC_tran"/>
    <property type="match status" value="1"/>
</dbReference>
<feature type="domain" description="ABC transporter" evidence="3">
    <location>
        <begin position="8"/>
        <end position="232"/>
    </location>
</feature>
<dbReference type="GO" id="GO:0016887">
    <property type="term" value="F:ATP hydrolysis activity"/>
    <property type="evidence" value="ECO:0007669"/>
    <property type="project" value="InterPro"/>
</dbReference>
<dbReference type="AlphaFoldDB" id="A0A9D1E2P7"/>
<evidence type="ECO:0000313" key="5">
    <source>
        <dbReference type="Proteomes" id="UP000886744"/>
    </source>
</evidence>
<organism evidence="4 5">
    <name type="scientific">Candidatus Coprenecus avistercoris</name>
    <dbReference type="NCBI Taxonomy" id="2840730"/>
    <lineage>
        <taxon>Bacteria</taxon>
        <taxon>Pseudomonadati</taxon>
        <taxon>Bacteroidota</taxon>
        <taxon>Bacteroidia</taxon>
        <taxon>Bacteroidales</taxon>
        <taxon>Rikenellaceae</taxon>
        <taxon>Rikenellaceae incertae sedis</taxon>
        <taxon>Candidatus Coprenecus</taxon>
    </lineage>
</organism>
<protein>
    <submittedName>
        <fullName evidence="4">ATP-binding cassette domain-containing protein</fullName>
    </submittedName>
</protein>
<gene>
    <name evidence="4" type="ORF">IAC94_07350</name>
</gene>
<dbReference type="PROSITE" id="PS50893">
    <property type="entry name" value="ABC_TRANSPORTER_2"/>
    <property type="match status" value="1"/>
</dbReference>
<dbReference type="CDD" id="cd03230">
    <property type="entry name" value="ABC_DR_subfamily_A"/>
    <property type="match status" value="1"/>
</dbReference>
<reference evidence="4" key="1">
    <citation type="submission" date="2020-10" db="EMBL/GenBank/DDBJ databases">
        <authorList>
            <person name="Gilroy R."/>
        </authorList>
    </citation>
    <scope>NUCLEOTIDE SEQUENCE</scope>
    <source>
        <strain evidence="4">ChiHjej13B12-12457</strain>
    </source>
</reference>
<comment type="caution">
    <text evidence="4">The sequence shown here is derived from an EMBL/GenBank/DDBJ whole genome shotgun (WGS) entry which is preliminary data.</text>
</comment>
<sequence>MDTNNPVVKIDHLKFNYKKHIVFEDLSLEMEPGRIYGLLGENGVGKTTLLRIICGLLRAKEGSCTVDGIPSEKRNPGMLSDIYYVPEIFFAPAISVNTFAKSNSLLYPRWDAAQFQKLCLTFEVDPGYRFDKLSHGQQKKALIAFALALNTRILLMDEPSNGLDIPSKTTLRRVISECATEERIIAISTHQVRDLENLIDPVIILDRSGLILNASIEQISEKLLFTMSQELDPEAYWSESSLSGYYQVIPNREGMPSRVNLEALFNAALRNKETFKTLFR</sequence>
<dbReference type="GO" id="GO:0005524">
    <property type="term" value="F:ATP binding"/>
    <property type="evidence" value="ECO:0007669"/>
    <property type="project" value="UniProtKB-KW"/>
</dbReference>
<evidence type="ECO:0000256" key="1">
    <source>
        <dbReference type="ARBA" id="ARBA00022741"/>
    </source>
</evidence>